<feature type="transmembrane region" description="Helical" evidence="1">
    <location>
        <begin position="48"/>
        <end position="69"/>
    </location>
</feature>
<keyword evidence="4" id="KW-1185">Reference proteome</keyword>
<dbReference type="InterPro" id="IPR058916">
    <property type="entry name" value="PH_40"/>
</dbReference>
<sequence>MKLFPFLRPILEIVAAVCAIVFGLRFITSFFSRASPVYRPTFLRQFYLLFWPLLSMSVGLPFLISFLYLGPVSAYELVLLVALGAVIMGFSVPALVLHAQYYARNLHTTLVFDARQNRLEIYEGRVLIPFARRDLVRVEYVTCRSKRMFWSNYNFLRLHLTTGEVLTLTSLLTNLAPVAEFLRNSNLESRQQWFCFV</sequence>
<comment type="caution">
    <text evidence="3">The sequence shown here is derived from an EMBL/GenBank/DDBJ whole genome shotgun (WGS) entry which is preliminary data.</text>
</comment>
<keyword evidence="1" id="KW-0812">Transmembrane</keyword>
<organism evidence="3 4">
    <name type="scientific">Hymenobacter elongatus</name>
    <dbReference type="NCBI Taxonomy" id="877208"/>
    <lineage>
        <taxon>Bacteria</taxon>
        <taxon>Pseudomonadati</taxon>
        <taxon>Bacteroidota</taxon>
        <taxon>Cytophagia</taxon>
        <taxon>Cytophagales</taxon>
        <taxon>Hymenobacteraceae</taxon>
        <taxon>Hymenobacter</taxon>
    </lineage>
</organism>
<proteinExistence type="predicted"/>
<feature type="transmembrane region" description="Helical" evidence="1">
    <location>
        <begin position="6"/>
        <end position="27"/>
    </location>
</feature>
<dbReference type="EMBL" id="SRLD01000012">
    <property type="protein sequence ID" value="TGE17174.1"/>
    <property type="molecule type" value="Genomic_DNA"/>
</dbReference>
<keyword evidence="1" id="KW-0472">Membrane</keyword>
<evidence type="ECO:0000259" key="2">
    <source>
        <dbReference type="Pfam" id="PF26566"/>
    </source>
</evidence>
<feature type="transmembrane region" description="Helical" evidence="1">
    <location>
        <begin position="75"/>
        <end position="97"/>
    </location>
</feature>
<dbReference type="Pfam" id="PF26566">
    <property type="entry name" value="PH_40"/>
    <property type="match status" value="1"/>
</dbReference>
<dbReference type="RefSeq" id="WP_135497166.1">
    <property type="nucleotide sequence ID" value="NZ_SRLD01000012.1"/>
</dbReference>
<dbReference type="Proteomes" id="UP000297739">
    <property type="component" value="Unassembled WGS sequence"/>
</dbReference>
<dbReference type="AlphaFoldDB" id="A0A4Z0PMK0"/>
<keyword evidence="1" id="KW-1133">Transmembrane helix</keyword>
<accession>A0A4Z0PMK0</accession>
<evidence type="ECO:0000256" key="1">
    <source>
        <dbReference type="SAM" id="Phobius"/>
    </source>
</evidence>
<dbReference type="OrthoDB" id="884048at2"/>
<protein>
    <recommendedName>
        <fullName evidence="2">PH domain-containing protein</fullName>
    </recommendedName>
</protein>
<gene>
    <name evidence="3" type="ORF">E5J99_07840</name>
</gene>
<reference evidence="3 4" key="1">
    <citation type="submission" date="2019-04" db="EMBL/GenBank/DDBJ databases">
        <authorList>
            <person name="Feng G."/>
            <person name="Zhang J."/>
            <person name="Zhu H."/>
        </authorList>
    </citation>
    <scope>NUCLEOTIDE SEQUENCE [LARGE SCALE GENOMIC DNA]</scope>
    <source>
        <strain evidence="3 4">JCM 17223</strain>
    </source>
</reference>
<evidence type="ECO:0000313" key="3">
    <source>
        <dbReference type="EMBL" id="TGE17174.1"/>
    </source>
</evidence>
<name>A0A4Z0PMK0_9BACT</name>
<evidence type="ECO:0000313" key="4">
    <source>
        <dbReference type="Proteomes" id="UP000297739"/>
    </source>
</evidence>
<feature type="domain" description="PH" evidence="2">
    <location>
        <begin position="37"/>
        <end position="180"/>
    </location>
</feature>